<dbReference type="Proteomes" id="UP000005222">
    <property type="component" value="Chromosome M"/>
</dbReference>
<evidence type="ECO:0000256" key="8">
    <source>
        <dbReference type="ARBA" id="ARBA00022771"/>
    </source>
</evidence>
<dbReference type="EMBL" id="FO082047">
    <property type="protein sequence ID" value="CCE86178.1"/>
    <property type="molecule type" value="Genomic_DNA"/>
</dbReference>
<dbReference type="PROSITE" id="PS01359">
    <property type="entry name" value="ZF_PHD_1"/>
    <property type="match status" value="1"/>
</dbReference>
<dbReference type="OMA" id="SQQNERW"/>
<dbReference type="HOGENOM" id="CLU_003540_6_2_1"/>
<evidence type="ECO:0000256" key="13">
    <source>
        <dbReference type="ARBA" id="ARBA00023004"/>
    </source>
</evidence>
<evidence type="ECO:0000256" key="1">
    <source>
        <dbReference type="ARBA" id="ARBA00001954"/>
    </source>
</evidence>
<dbReference type="GO" id="GO:0140680">
    <property type="term" value="F:histone H3K36me/H3K36me2 demethylase activity"/>
    <property type="evidence" value="ECO:0007669"/>
    <property type="project" value="UniProtKB-EC"/>
</dbReference>
<evidence type="ECO:0000256" key="14">
    <source>
        <dbReference type="ARBA" id="ARBA00023015"/>
    </source>
</evidence>
<dbReference type="GO" id="GO:0005634">
    <property type="term" value="C:nucleus"/>
    <property type="evidence" value="ECO:0007669"/>
    <property type="project" value="UniProtKB-SubCell"/>
</dbReference>
<dbReference type="SUPFAM" id="SSF51197">
    <property type="entry name" value="Clavaminate synthase-like"/>
    <property type="match status" value="1"/>
</dbReference>
<dbReference type="InParanoid" id="G8Y317"/>
<dbReference type="InterPro" id="IPR050690">
    <property type="entry name" value="JHDM1_Histone_Demethylase"/>
</dbReference>
<evidence type="ECO:0000256" key="2">
    <source>
        <dbReference type="ARBA" id="ARBA00003909"/>
    </source>
</evidence>
<keyword evidence="14" id="KW-0805">Transcription regulation</keyword>
<dbReference type="Pfam" id="PF00628">
    <property type="entry name" value="PHD"/>
    <property type="match status" value="1"/>
</dbReference>
<dbReference type="InterPro" id="IPR019786">
    <property type="entry name" value="Zinc_finger_PHD-type_CS"/>
</dbReference>
<evidence type="ECO:0000256" key="15">
    <source>
        <dbReference type="ARBA" id="ARBA00023163"/>
    </source>
</evidence>
<evidence type="ECO:0000256" key="16">
    <source>
        <dbReference type="ARBA" id="ARBA00023242"/>
    </source>
</evidence>
<dbReference type="STRING" id="559304.G8Y317"/>
<dbReference type="CDD" id="cd15517">
    <property type="entry name" value="PHD_TCF19_like"/>
    <property type="match status" value="1"/>
</dbReference>
<dbReference type="InterPro" id="IPR011011">
    <property type="entry name" value="Znf_FYVE_PHD"/>
</dbReference>
<evidence type="ECO:0000313" key="20">
    <source>
        <dbReference type="EMBL" id="CCE86178.1"/>
    </source>
</evidence>
<dbReference type="Pfam" id="PF13621">
    <property type="entry name" value="Cupin_8"/>
    <property type="match status" value="1"/>
</dbReference>
<dbReference type="SMART" id="SM00249">
    <property type="entry name" value="PHD"/>
    <property type="match status" value="1"/>
</dbReference>
<evidence type="ECO:0000256" key="9">
    <source>
        <dbReference type="ARBA" id="ARBA00022833"/>
    </source>
</evidence>
<keyword evidence="12" id="KW-0560">Oxidoreductase</keyword>
<proteinExistence type="inferred from homology"/>
<comment type="catalytic activity">
    <reaction evidence="18">
        <text>N(6),N(6)-dimethyl-L-lysyl(36)-[histone H3] + 2 2-oxoglutarate + 2 O2 = L-lysyl(36)-[histone H3] + 2 formaldehyde + 2 succinate + 2 CO2</text>
        <dbReference type="Rhea" id="RHEA:42032"/>
        <dbReference type="Rhea" id="RHEA-COMP:9785"/>
        <dbReference type="Rhea" id="RHEA-COMP:9787"/>
        <dbReference type="ChEBI" id="CHEBI:15379"/>
        <dbReference type="ChEBI" id="CHEBI:16526"/>
        <dbReference type="ChEBI" id="CHEBI:16810"/>
        <dbReference type="ChEBI" id="CHEBI:16842"/>
        <dbReference type="ChEBI" id="CHEBI:29969"/>
        <dbReference type="ChEBI" id="CHEBI:30031"/>
        <dbReference type="ChEBI" id="CHEBI:61976"/>
        <dbReference type="EC" id="1.14.11.27"/>
    </reaction>
</comment>
<dbReference type="EC" id="1.14.11.27" evidence="5"/>
<evidence type="ECO:0000259" key="19">
    <source>
        <dbReference type="PROSITE" id="PS51184"/>
    </source>
</evidence>
<dbReference type="FunCoup" id="G8Y317">
    <property type="interactions" value="24"/>
</dbReference>
<gene>
    <name evidence="20" type="primary">Piso0_005834</name>
    <name evidence="20" type="ORF">GNLVRS01_PISO0M23332g</name>
</gene>
<name>G8Y317_PICSO</name>
<dbReference type="InterPro" id="IPR001965">
    <property type="entry name" value="Znf_PHD"/>
</dbReference>
<evidence type="ECO:0000256" key="17">
    <source>
        <dbReference type="ARBA" id="ARBA00031083"/>
    </source>
</evidence>
<keyword evidence="15" id="KW-0804">Transcription</keyword>
<dbReference type="CDD" id="cd02208">
    <property type="entry name" value="cupin_RmlC-like"/>
    <property type="match status" value="1"/>
</dbReference>
<dbReference type="PANTHER" id="PTHR23123">
    <property type="entry name" value="PHD/F-BOX CONTAINING PROTEIN"/>
    <property type="match status" value="1"/>
</dbReference>
<comment type="cofactor">
    <cofactor evidence="1">
        <name>Fe(2+)</name>
        <dbReference type="ChEBI" id="CHEBI:29033"/>
    </cofactor>
</comment>
<comment type="subcellular location">
    <subcellularLocation>
        <location evidence="3">Nucleus</location>
    </subcellularLocation>
</comment>
<dbReference type="InterPro" id="IPR041070">
    <property type="entry name" value="JHD"/>
</dbReference>
<comment type="similarity">
    <text evidence="4">Belongs to the JHDM1 histone demethylase family.</text>
</comment>
<dbReference type="AlphaFoldDB" id="G8Y317"/>
<keyword evidence="21" id="KW-1185">Reference proteome</keyword>
<evidence type="ECO:0000256" key="5">
    <source>
        <dbReference type="ARBA" id="ARBA00013246"/>
    </source>
</evidence>
<evidence type="ECO:0000256" key="4">
    <source>
        <dbReference type="ARBA" id="ARBA00008037"/>
    </source>
</evidence>
<keyword evidence="16" id="KW-0539">Nucleus</keyword>
<dbReference type="InterPro" id="IPR003347">
    <property type="entry name" value="JmjC_dom"/>
</dbReference>
<dbReference type="SMART" id="SM00558">
    <property type="entry name" value="JmjC"/>
    <property type="match status" value="1"/>
</dbReference>
<organism evidence="20 21">
    <name type="scientific">Pichia sorbitophila (strain ATCC MYA-4447 / BCRC 22081 / CBS 7064 / NBRC 10061 / NRRL Y-12695)</name>
    <name type="common">Hybrid yeast</name>
    <dbReference type="NCBI Taxonomy" id="559304"/>
    <lineage>
        <taxon>Eukaryota</taxon>
        <taxon>Fungi</taxon>
        <taxon>Dikarya</taxon>
        <taxon>Ascomycota</taxon>
        <taxon>Saccharomycotina</taxon>
        <taxon>Pichiomycetes</taxon>
        <taxon>Debaryomycetaceae</taxon>
        <taxon>Millerozyma</taxon>
    </lineage>
</organism>
<evidence type="ECO:0000256" key="11">
    <source>
        <dbReference type="ARBA" id="ARBA00022964"/>
    </source>
</evidence>
<accession>G8Y317</accession>
<comment type="function">
    <text evidence="2">Histone demethylase that specifically demethylates 'Lys-36' of histone H3, thereby playing a central role in histone code.</text>
</comment>
<keyword evidence="10" id="KW-0156">Chromatin regulator</keyword>
<protein>
    <recommendedName>
        <fullName evidence="6">JmjC domain-containing histone demethylation protein 1</fullName>
        <ecNumber evidence="5">1.14.11.27</ecNumber>
    </recommendedName>
    <alternativeName>
        <fullName evidence="17">[Histone-H3]-lysine-36 demethylase 1</fullName>
    </alternativeName>
</protein>
<dbReference type="eggNOG" id="KOG1633">
    <property type="taxonomic scope" value="Eukaryota"/>
</dbReference>
<feature type="domain" description="JmjC" evidence="19">
    <location>
        <begin position="221"/>
        <end position="385"/>
    </location>
</feature>
<sequence length="501" mass="58136">MREGDINECPVCLEYPLEYGNTSRNISWIQCSRCDQWFHVECLNLSSVEIKNLFSYHCQKCEKVAGPSVYKRRSKRARIEIDYVALNDGDSYAVSKSEHPHVNSFLQYDVEVDRTDKQNPHVYIEERIDEEFFFATRLDKPVLLPNVNDAEVGMALPRRREDIDMGFITAEAGEDSAVEVMDVLTQQGVSPGWDLAKWRDYFLSDANDRDRIRNVISLEISETESLGKSFKRPQIVRRLDLVDKVWNDSKERPKVTKYCLMSVNGSFTDFHIDFSGTAVYYTVCSGEKVFLMYPPTDENLALYTEWCLKPDQNYAWFPDISKRFRGVAKKPSNGFKVKLQPGDLFMIPSGWIHAVYTPSDSIVIGGNYLTLSDLLMHLKINEIEKQTNVPTKFRFPMFNKVLWLTSWYYLNHKDEFLLDIMGPSYNKNVKMEDNVNKKEFESSVPYDTLRALIDKLKAHNQLAKTNSKARNSIPTKLIQKPVSVFFDELNQWLNEIKEEKS</sequence>
<dbReference type="OrthoDB" id="5876800at2759"/>
<dbReference type="Gene3D" id="2.60.120.650">
    <property type="entry name" value="Cupin"/>
    <property type="match status" value="1"/>
</dbReference>
<keyword evidence="7" id="KW-0479">Metal-binding</keyword>
<keyword evidence="8" id="KW-0863">Zinc-finger</keyword>
<keyword evidence="13" id="KW-0408">Iron</keyword>
<evidence type="ECO:0000256" key="3">
    <source>
        <dbReference type="ARBA" id="ARBA00004123"/>
    </source>
</evidence>
<dbReference type="PROSITE" id="PS51184">
    <property type="entry name" value="JMJC"/>
    <property type="match status" value="1"/>
</dbReference>
<dbReference type="InterPro" id="IPR019787">
    <property type="entry name" value="Znf_PHD-finger"/>
</dbReference>
<dbReference type="InterPro" id="IPR041667">
    <property type="entry name" value="Cupin_8"/>
</dbReference>
<dbReference type="GO" id="GO:0008270">
    <property type="term" value="F:zinc ion binding"/>
    <property type="evidence" value="ECO:0007669"/>
    <property type="project" value="UniProtKB-KW"/>
</dbReference>
<evidence type="ECO:0000256" key="12">
    <source>
        <dbReference type="ARBA" id="ARBA00023002"/>
    </source>
</evidence>
<evidence type="ECO:0000256" key="10">
    <source>
        <dbReference type="ARBA" id="ARBA00022853"/>
    </source>
</evidence>
<evidence type="ECO:0000256" key="6">
    <source>
        <dbReference type="ARBA" id="ARBA00015153"/>
    </source>
</evidence>
<evidence type="ECO:0000313" key="21">
    <source>
        <dbReference type="Proteomes" id="UP000005222"/>
    </source>
</evidence>
<keyword evidence="11" id="KW-0223">Dioxygenase</keyword>
<dbReference type="SUPFAM" id="SSF57903">
    <property type="entry name" value="FYVE/PHD zinc finger"/>
    <property type="match status" value="1"/>
</dbReference>
<reference evidence="20 21" key="1">
    <citation type="journal article" date="2012" name="G3 (Bethesda)">
        <title>Pichia sorbitophila, an interspecies yeast hybrid reveals early steps of genome resolution following polyploidization.</title>
        <authorList>
            <person name="Leh Louis V."/>
            <person name="Despons L."/>
            <person name="Friedrich A."/>
            <person name="Martin T."/>
            <person name="Durrens P."/>
            <person name="Casaregola S."/>
            <person name="Neuveglise C."/>
            <person name="Fairhead C."/>
            <person name="Marck C."/>
            <person name="Cruz J.A."/>
            <person name="Straub M.L."/>
            <person name="Kugler V."/>
            <person name="Sacerdot C."/>
            <person name="Uzunov Z."/>
            <person name="Thierry A."/>
            <person name="Weiss S."/>
            <person name="Bleykasten C."/>
            <person name="De Montigny J."/>
            <person name="Jacques N."/>
            <person name="Jung P."/>
            <person name="Lemaire M."/>
            <person name="Mallet S."/>
            <person name="Morel G."/>
            <person name="Richard G.F."/>
            <person name="Sarkar A."/>
            <person name="Savel G."/>
            <person name="Schacherer J."/>
            <person name="Seret M.L."/>
            <person name="Talla E."/>
            <person name="Samson G."/>
            <person name="Jubin C."/>
            <person name="Poulain J."/>
            <person name="Vacherie B."/>
            <person name="Barbe V."/>
            <person name="Pelletier E."/>
            <person name="Sherman D.J."/>
            <person name="Westhof E."/>
            <person name="Weissenbach J."/>
            <person name="Baret P.V."/>
            <person name="Wincker P."/>
            <person name="Gaillardin C."/>
            <person name="Dujon B."/>
            <person name="Souciet J.L."/>
        </authorList>
    </citation>
    <scope>NUCLEOTIDE SEQUENCE [LARGE SCALE GENOMIC DNA]</scope>
    <source>
        <strain evidence="21">ATCC MYA-4447 / BCRC 22081 / CBS 7064 / NBRC 10061 / NRRL Y-12695</strain>
    </source>
</reference>
<keyword evidence="9" id="KW-0862">Zinc</keyword>
<evidence type="ECO:0000256" key="7">
    <source>
        <dbReference type="ARBA" id="ARBA00022723"/>
    </source>
</evidence>
<evidence type="ECO:0000256" key="18">
    <source>
        <dbReference type="ARBA" id="ARBA00047915"/>
    </source>
</evidence>
<dbReference type="Pfam" id="PF17811">
    <property type="entry name" value="JHD"/>
    <property type="match status" value="1"/>
</dbReference>